<comment type="caution">
    <text evidence="1">The sequence shown here is derived from an EMBL/GenBank/DDBJ whole genome shotgun (WGS) entry which is preliminary data.</text>
</comment>
<proteinExistence type="predicted"/>
<organism evidence="1">
    <name type="scientific">marine sediment metagenome</name>
    <dbReference type="NCBI Taxonomy" id="412755"/>
    <lineage>
        <taxon>unclassified sequences</taxon>
        <taxon>metagenomes</taxon>
        <taxon>ecological metagenomes</taxon>
    </lineage>
</organism>
<reference evidence="1" key="1">
    <citation type="journal article" date="2015" name="Nature">
        <title>Complex archaea that bridge the gap between prokaryotes and eukaryotes.</title>
        <authorList>
            <person name="Spang A."/>
            <person name="Saw J.H."/>
            <person name="Jorgensen S.L."/>
            <person name="Zaremba-Niedzwiedzka K."/>
            <person name="Martijn J."/>
            <person name="Lind A.E."/>
            <person name="van Eijk R."/>
            <person name="Schleper C."/>
            <person name="Guy L."/>
            <person name="Ettema T.J."/>
        </authorList>
    </citation>
    <scope>NUCLEOTIDE SEQUENCE</scope>
</reference>
<sequence length="51" mass="6003">MTKLKKDLIREINSFKNTLEYMELEVSKGKGTYSADFIIDYIITNFFVGNY</sequence>
<accession>A0A0F9JD11</accession>
<gene>
    <name evidence="1" type="ORF">LCGC14_1544590</name>
</gene>
<evidence type="ECO:0000313" key="1">
    <source>
        <dbReference type="EMBL" id="KKM60176.1"/>
    </source>
</evidence>
<dbReference type="EMBL" id="LAZR01011729">
    <property type="protein sequence ID" value="KKM60176.1"/>
    <property type="molecule type" value="Genomic_DNA"/>
</dbReference>
<name>A0A0F9JD11_9ZZZZ</name>
<dbReference type="AlphaFoldDB" id="A0A0F9JD11"/>
<protein>
    <submittedName>
        <fullName evidence="1">Uncharacterized protein</fullName>
    </submittedName>
</protein>